<dbReference type="Pfam" id="PF02909">
    <property type="entry name" value="TetR_C_1"/>
    <property type="match status" value="1"/>
</dbReference>
<feature type="domain" description="HTH tetR-type" evidence="5">
    <location>
        <begin position="72"/>
        <end position="132"/>
    </location>
</feature>
<dbReference type="PROSITE" id="PS50977">
    <property type="entry name" value="HTH_TETR_2"/>
    <property type="match status" value="1"/>
</dbReference>
<dbReference type="SUPFAM" id="SSF48498">
    <property type="entry name" value="Tetracyclin repressor-like, C-terminal domain"/>
    <property type="match status" value="1"/>
</dbReference>
<keyword evidence="2 4" id="KW-0238">DNA-binding</keyword>
<dbReference type="InterPro" id="IPR004111">
    <property type="entry name" value="Repressor_TetR_C"/>
</dbReference>
<dbReference type="PANTHER" id="PTHR30055">
    <property type="entry name" value="HTH-TYPE TRANSCRIPTIONAL REGULATOR RUTR"/>
    <property type="match status" value="1"/>
</dbReference>
<dbReference type="EMBL" id="CP023778">
    <property type="protein sequence ID" value="ATL70120.1"/>
    <property type="molecule type" value="Genomic_DNA"/>
</dbReference>
<dbReference type="GO" id="GO:0045892">
    <property type="term" value="P:negative regulation of DNA-templated transcription"/>
    <property type="evidence" value="ECO:0007669"/>
    <property type="project" value="InterPro"/>
</dbReference>
<dbReference type="InterPro" id="IPR050109">
    <property type="entry name" value="HTH-type_TetR-like_transc_reg"/>
</dbReference>
<dbReference type="GO" id="GO:0000976">
    <property type="term" value="F:transcription cis-regulatory region binding"/>
    <property type="evidence" value="ECO:0007669"/>
    <property type="project" value="TreeGrafter"/>
</dbReference>
<keyword evidence="1" id="KW-0805">Transcription regulation</keyword>
<reference evidence="6 7" key="1">
    <citation type="submission" date="2017-10" db="EMBL/GenBank/DDBJ databases">
        <title>Comparative genomics between pathogenic Norcardia.</title>
        <authorList>
            <person name="Zeng L."/>
        </authorList>
    </citation>
    <scope>NUCLEOTIDE SEQUENCE [LARGE SCALE GENOMIC DNA]</scope>
    <source>
        <strain evidence="6 7">NC_YFY_NT001</strain>
    </source>
</reference>
<keyword evidence="3" id="KW-0804">Transcription</keyword>
<dbReference type="AlphaFoldDB" id="A0A291RS47"/>
<name>A0A291RS47_9NOCA</name>
<dbReference type="Gene3D" id="1.10.10.60">
    <property type="entry name" value="Homeodomain-like"/>
    <property type="match status" value="1"/>
</dbReference>
<dbReference type="InterPro" id="IPR009057">
    <property type="entry name" value="Homeodomain-like_sf"/>
</dbReference>
<dbReference type="GO" id="GO:0003700">
    <property type="term" value="F:DNA-binding transcription factor activity"/>
    <property type="evidence" value="ECO:0007669"/>
    <property type="project" value="TreeGrafter"/>
</dbReference>
<dbReference type="InterPro" id="IPR036271">
    <property type="entry name" value="Tet_transcr_reg_TetR-rel_C_sf"/>
</dbReference>
<evidence type="ECO:0000313" key="6">
    <source>
        <dbReference type="EMBL" id="ATL70120.1"/>
    </source>
</evidence>
<dbReference type="Gene3D" id="1.10.357.10">
    <property type="entry name" value="Tetracycline Repressor, domain 2"/>
    <property type="match status" value="1"/>
</dbReference>
<dbReference type="InterPro" id="IPR001647">
    <property type="entry name" value="HTH_TetR"/>
</dbReference>
<dbReference type="PANTHER" id="PTHR30055:SF151">
    <property type="entry name" value="TRANSCRIPTIONAL REGULATORY PROTEIN"/>
    <property type="match status" value="1"/>
</dbReference>
<sequence length="287" mass="31591">MAGPTVAQGVSAHRARSVTAYDVLGWVSYTQFAAGERHVMVGRGPDRVEFDPDHVARLWRHRDRPTRGPRPELSAEAIVRAAIEIADAEGLGAVSMARVAERVGSGTMSLYRHVSGKPELIAAMLDRAIGPPPRSVPGHWRVRLRHWVDDTIEVFRRHPWALSLATERRMRGPHEIAWFETALSAIDGIGLSEREMAEVVLSVNAYALGAARSAVDADAAERLTGVTEDRWIPAFADFLQRMADDARFPVLSRVVVSGAITDPVGYEFGLDRLLDGVEGFVVRRNSE</sequence>
<feature type="DNA-binding region" description="H-T-H motif" evidence="4">
    <location>
        <begin position="95"/>
        <end position="114"/>
    </location>
</feature>
<evidence type="ECO:0000256" key="1">
    <source>
        <dbReference type="ARBA" id="ARBA00023015"/>
    </source>
</evidence>
<evidence type="ECO:0000313" key="7">
    <source>
        <dbReference type="Proteomes" id="UP000221961"/>
    </source>
</evidence>
<evidence type="ECO:0000256" key="2">
    <source>
        <dbReference type="ARBA" id="ARBA00023125"/>
    </source>
</evidence>
<gene>
    <name evidence="6" type="ORF">CRH09_31960</name>
</gene>
<dbReference type="Proteomes" id="UP000221961">
    <property type="component" value="Chromosome"/>
</dbReference>
<dbReference type="Pfam" id="PF00440">
    <property type="entry name" value="TetR_N"/>
    <property type="match status" value="1"/>
</dbReference>
<proteinExistence type="predicted"/>
<dbReference type="KEGG" id="ntp:CRH09_31960"/>
<evidence type="ECO:0000256" key="3">
    <source>
        <dbReference type="ARBA" id="ARBA00023163"/>
    </source>
</evidence>
<accession>A0A291RS47</accession>
<protein>
    <submittedName>
        <fullName evidence="6">TetR family transcriptional regulator</fullName>
    </submittedName>
</protein>
<evidence type="ECO:0000256" key="4">
    <source>
        <dbReference type="PROSITE-ProRule" id="PRU00335"/>
    </source>
</evidence>
<organism evidence="6 7">
    <name type="scientific">Nocardia terpenica</name>
    <dbReference type="NCBI Taxonomy" id="455432"/>
    <lineage>
        <taxon>Bacteria</taxon>
        <taxon>Bacillati</taxon>
        <taxon>Actinomycetota</taxon>
        <taxon>Actinomycetes</taxon>
        <taxon>Mycobacteriales</taxon>
        <taxon>Nocardiaceae</taxon>
        <taxon>Nocardia</taxon>
    </lineage>
</organism>
<dbReference type="SUPFAM" id="SSF46689">
    <property type="entry name" value="Homeodomain-like"/>
    <property type="match status" value="1"/>
</dbReference>
<evidence type="ECO:0000259" key="5">
    <source>
        <dbReference type="PROSITE" id="PS50977"/>
    </source>
</evidence>